<organism evidence="1 2">
    <name type="scientific">Aquibacillus koreensis</name>
    <dbReference type="NCBI Taxonomy" id="279446"/>
    <lineage>
        <taxon>Bacteria</taxon>
        <taxon>Bacillati</taxon>
        <taxon>Bacillota</taxon>
        <taxon>Bacilli</taxon>
        <taxon>Bacillales</taxon>
        <taxon>Bacillaceae</taxon>
        <taxon>Aquibacillus</taxon>
    </lineage>
</organism>
<dbReference type="EMBL" id="JAMQJZ010000001">
    <property type="protein sequence ID" value="MDC3418989.1"/>
    <property type="molecule type" value="Genomic_DNA"/>
</dbReference>
<evidence type="ECO:0000313" key="2">
    <source>
        <dbReference type="Proteomes" id="UP001145072"/>
    </source>
</evidence>
<reference evidence="1" key="1">
    <citation type="submission" date="2022-06" db="EMBL/GenBank/DDBJ databases">
        <title>Aquibacillus sp. a new bacterium isolated from soil saline samples.</title>
        <authorList>
            <person name="Galisteo C."/>
            <person name="De La Haba R."/>
            <person name="Sanchez-Porro C."/>
            <person name="Ventosa A."/>
        </authorList>
    </citation>
    <scope>NUCLEOTIDE SEQUENCE</scope>
    <source>
        <strain evidence="1">JCM 12387</strain>
    </source>
</reference>
<accession>A0A9X4AGS8</accession>
<dbReference type="Proteomes" id="UP001145072">
    <property type="component" value="Unassembled WGS sequence"/>
</dbReference>
<sequence length="270" mass="31980">MTLVNLHDFLNDYFTSNHCEILENNNGKLHIQLTDKMDELLMNRPFYWQYVKKLGYPGEPMKISFITNPNRREEEGEWIHFGSPRLHQIFRALQTQGKFTKLYEHVQSGQRTALVPWLVTNLKISYSGKQKKDEIVSIGLQLINGAMNLNMMQDLDTISLKPKISDFSYTMTPIIRMKSGYQRILNYVEQELQNKDHIWAEESWNHLQSEKKLLEHFYQDTTEDEEYENRFEQELKDIESLYKPVIDISVINGGLFYLTQQTSNKLFLSR</sequence>
<proteinExistence type="predicted"/>
<protein>
    <submittedName>
        <fullName evidence="1">YqhG family protein</fullName>
    </submittedName>
</protein>
<keyword evidence="2" id="KW-1185">Reference proteome</keyword>
<dbReference type="Pfam" id="PF11079">
    <property type="entry name" value="YqhG"/>
    <property type="match status" value="1"/>
</dbReference>
<name>A0A9X4AGS8_9BACI</name>
<dbReference type="AlphaFoldDB" id="A0A9X4AGS8"/>
<comment type="caution">
    <text evidence="1">The sequence shown here is derived from an EMBL/GenBank/DDBJ whole genome shotgun (WGS) entry which is preliminary data.</text>
</comment>
<dbReference type="InterPro" id="IPR024562">
    <property type="entry name" value="YqhG"/>
</dbReference>
<evidence type="ECO:0000313" key="1">
    <source>
        <dbReference type="EMBL" id="MDC3418989.1"/>
    </source>
</evidence>
<gene>
    <name evidence="1" type="ORF">NC661_01150</name>
</gene>
<dbReference type="RefSeq" id="WP_259871345.1">
    <property type="nucleotide sequence ID" value="NZ_JAMQJZ010000001.1"/>
</dbReference>